<sequence length="69" mass="7727">MYKSERMSIGLFKETYHYPFKPWPTDGILKNATTLIVPPLQATSREGGKRGLKPGPPAKHKRKMSKGGD</sequence>
<feature type="region of interest" description="Disordered" evidence="1">
    <location>
        <begin position="40"/>
        <end position="69"/>
    </location>
</feature>
<protein>
    <submittedName>
        <fullName evidence="2">Uncharacterized protein</fullName>
    </submittedName>
</protein>
<dbReference type="AlphaFoldDB" id="V9ET98"/>
<reference evidence="2 3" key="1">
    <citation type="submission" date="2013-11" db="EMBL/GenBank/DDBJ databases">
        <title>The Genome Sequence of Phytophthora parasitica P1569.</title>
        <authorList>
            <consortium name="The Broad Institute Genomics Platform"/>
            <person name="Russ C."/>
            <person name="Tyler B."/>
            <person name="Panabieres F."/>
            <person name="Shan W."/>
            <person name="Tripathy S."/>
            <person name="Grunwald N."/>
            <person name="Machado M."/>
            <person name="Johnson C.S."/>
            <person name="Arredondo F."/>
            <person name="Hong C."/>
            <person name="Coffey M."/>
            <person name="Young S.K."/>
            <person name="Zeng Q."/>
            <person name="Gargeya S."/>
            <person name="Fitzgerald M."/>
            <person name="Abouelleil A."/>
            <person name="Alvarado L."/>
            <person name="Chapman S.B."/>
            <person name="Gainer-Dewar J."/>
            <person name="Goldberg J."/>
            <person name="Griggs A."/>
            <person name="Gujja S."/>
            <person name="Hansen M."/>
            <person name="Howarth C."/>
            <person name="Imamovic A."/>
            <person name="Ireland A."/>
            <person name="Larimer J."/>
            <person name="McCowan C."/>
            <person name="Murphy C."/>
            <person name="Pearson M."/>
            <person name="Poon T.W."/>
            <person name="Priest M."/>
            <person name="Roberts A."/>
            <person name="Saif S."/>
            <person name="Shea T."/>
            <person name="Sykes S."/>
            <person name="Wortman J."/>
            <person name="Nusbaum C."/>
            <person name="Birren B."/>
        </authorList>
    </citation>
    <scope>NUCLEOTIDE SEQUENCE [LARGE SCALE GENOMIC DNA]</scope>
    <source>
        <strain evidence="2 3">P1569</strain>
    </source>
</reference>
<dbReference type="Proteomes" id="UP000018721">
    <property type="component" value="Unassembled WGS sequence"/>
</dbReference>
<evidence type="ECO:0000313" key="3">
    <source>
        <dbReference type="Proteomes" id="UP000018721"/>
    </source>
</evidence>
<name>V9ET98_PHYNI</name>
<dbReference type="EMBL" id="ANIZ01002330">
    <property type="protein sequence ID" value="ETI41297.1"/>
    <property type="molecule type" value="Genomic_DNA"/>
</dbReference>
<feature type="compositionally biased region" description="Basic residues" evidence="1">
    <location>
        <begin position="58"/>
        <end position="69"/>
    </location>
</feature>
<dbReference type="HOGENOM" id="CLU_2781439_0_0_1"/>
<organism evidence="2 3">
    <name type="scientific">Phytophthora nicotianae P1569</name>
    <dbReference type="NCBI Taxonomy" id="1317065"/>
    <lineage>
        <taxon>Eukaryota</taxon>
        <taxon>Sar</taxon>
        <taxon>Stramenopiles</taxon>
        <taxon>Oomycota</taxon>
        <taxon>Peronosporomycetes</taxon>
        <taxon>Peronosporales</taxon>
        <taxon>Peronosporaceae</taxon>
        <taxon>Phytophthora</taxon>
    </lineage>
</organism>
<comment type="caution">
    <text evidence="2">The sequence shown here is derived from an EMBL/GenBank/DDBJ whole genome shotgun (WGS) entry which is preliminary data.</text>
</comment>
<gene>
    <name evidence="2" type="ORF">F443_13459</name>
</gene>
<evidence type="ECO:0000256" key="1">
    <source>
        <dbReference type="SAM" id="MobiDB-lite"/>
    </source>
</evidence>
<accession>V9ET98</accession>
<proteinExistence type="predicted"/>
<keyword evidence="3" id="KW-1185">Reference proteome</keyword>
<evidence type="ECO:0000313" key="2">
    <source>
        <dbReference type="EMBL" id="ETI41297.1"/>
    </source>
</evidence>